<name>A0A1J4N8C7_9ACTN</name>
<reference evidence="1" key="1">
    <citation type="submission" date="2016-10" db="EMBL/GenBank/DDBJ databases">
        <title>Draft Genome Sequence of Nocardioides luteus Strain BAFB, an Alkane-Degrading Bacterium Isolated from JP-7 Polluted Soil.</title>
        <authorList>
            <person name="Brown L."/>
            <person name="Ruiz O.N."/>
            <person name="Gunasekera T."/>
        </authorList>
    </citation>
    <scope>NUCLEOTIDE SEQUENCE [LARGE SCALE GENOMIC DNA]</scope>
    <source>
        <strain evidence="1">BAFB</strain>
    </source>
</reference>
<protein>
    <submittedName>
        <fullName evidence="1">Uncharacterized protein</fullName>
    </submittedName>
</protein>
<dbReference type="STRING" id="1844.UG56_005265"/>
<sequence length="197" mass="20848">MMLASLLTAGGLVMSGCAKAPEGERKIDGVRFESEIAKAGDALEISYRVVNDADVDVYVVDSVPTYANGALQPASADTVYVLGSGGSRAEVSKRVFALPDDTSFAQMPAVGWVELAAGEELERNVRVPLPLEEYRPFDDDSVPQLPDPVEEVIFCVGVLDLRDLYPDGVPAEVTGLAHSDSAAEAQQIFCSDPASLG</sequence>
<dbReference type="EMBL" id="JZDQ02000006">
    <property type="protein sequence ID" value="OIJ27772.1"/>
    <property type="molecule type" value="Genomic_DNA"/>
</dbReference>
<evidence type="ECO:0000313" key="1">
    <source>
        <dbReference type="EMBL" id="OIJ27772.1"/>
    </source>
</evidence>
<organism evidence="1 2">
    <name type="scientific">Nocardioides luteus</name>
    <dbReference type="NCBI Taxonomy" id="1844"/>
    <lineage>
        <taxon>Bacteria</taxon>
        <taxon>Bacillati</taxon>
        <taxon>Actinomycetota</taxon>
        <taxon>Actinomycetes</taxon>
        <taxon>Propionibacteriales</taxon>
        <taxon>Nocardioidaceae</taxon>
        <taxon>Nocardioides</taxon>
    </lineage>
</organism>
<dbReference type="AlphaFoldDB" id="A0A1J4N8C7"/>
<evidence type="ECO:0000313" key="2">
    <source>
        <dbReference type="Proteomes" id="UP000033772"/>
    </source>
</evidence>
<keyword evidence="2" id="KW-1185">Reference proteome</keyword>
<comment type="caution">
    <text evidence="1">The sequence shown here is derived from an EMBL/GenBank/DDBJ whole genome shotgun (WGS) entry which is preliminary data.</text>
</comment>
<gene>
    <name evidence="1" type="ORF">UG56_005265</name>
</gene>
<dbReference type="Proteomes" id="UP000033772">
    <property type="component" value="Unassembled WGS sequence"/>
</dbReference>
<accession>A0A1J4N8C7</accession>
<proteinExistence type="predicted"/>